<reference evidence="1 2" key="1">
    <citation type="submission" date="2019-12" db="EMBL/GenBank/DDBJ databases">
        <title>Enteriobacteria Tanzani isolates_8377-8380.</title>
        <authorList>
            <person name="Subbiah M."/>
            <person name="Call D."/>
        </authorList>
    </citation>
    <scope>NUCLEOTIDE SEQUENCE [LARGE SCALE GENOMIC DNA]</scope>
    <source>
        <strain evidence="1 2">8379wE6</strain>
    </source>
</reference>
<name>A0A6N8NKH5_ECOLX</name>
<dbReference type="InterPro" id="IPR002579">
    <property type="entry name" value="Met_Sox_Rdtase_MsrB_dom"/>
</dbReference>
<proteinExistence type="predicted"/>
<feature type="non-terminal residue" evidence="1">
    <location>
        <position position="27"/>
    </location>
</feature>
<protein>
    <submittedName>
        <fullName evidence="1">Peptide-methionine (R)-S-oxide reductase</fullName>
    </submittedName>
</protein>
<dbReference type="EMBL" id="WTQQ01000510">
    <property type="protein sequence ID" value="MWR90640.1"/>
    <property type="molecule type" value="Genomic_DNA"/>
</dbReference>
<dbReference type="AlphaFoldDB" id="A0A6N8NKH5"/>
<comment type="caution">
    <text evidence="1">The sequence shown here is derived from an EMBL/GenBank/DDBJ whole genome shotgun (WGS) entry which is preliminary data.</text>
</comment>
<accession>A0A6N8NKH5</accession>
<evidence type="ECO:0000313" key="2">
    <source>
        <dbReference type="Proteomes" id="UP000436482"/>
    </source>
</evidence>
<evidence type="ECO:0000313" key="1">
    <source>
        <dbReference type="EMBL" id="MWR90640.1"/>
    </source>
</evidence>
<sequence>MANKPSAEELKKNLSEMQFYVTQNHGT</sequence>
<gene>
    <name evidence="1" type="ORF">GP979_20445</name>
</gene>
<organism evidence="1 2">
    <name type="scientific">Escherichia coli</name>
    <dbReference type="NCBI Taxonomy" id="562"/>
    <lineage>
        <taxon>Bacteria</taxon>
        <taxon>Pseudomonadati</taxon>
        <taxon>Pseudomonadota</taxon>
        <taxon>Gammaproteobacteria</taxon>
        <taxon>Enterobacterales</taxon>
        <taxon>Enterobacteriaceae</taxon>
        <taxon>Escherichia</taxon>
    </lineage>
</organism>
<dbReference type="Proteomes" id="UP000436482">
    <property type="component" value="Unassembled WGS sequence"/>
</dbReference>
<dbReference type="GO" id="GO:0033743">
    <property type="term" value="F:peptide-methionine (R)-S-oxide reductase activity"/>
    <property type="evidence" value="ECO:0007669"/>
    <property type="project" value="InterPro"/>
</dbReference>
<dbReference type="PROSITE" id="PS51790">
    <property type="entry name" value="MSRB"/>
    <property type="match status" value="1"/>
</dbReference>